<gene>
    <name evidence="3" type="ORF">GCM10023351_28820</name>
</gene>
<evidence type="ECO:0000256" key="1">
    <source>
        <dbReference type="SAM" id="MobiDB-lite"/>
    </source>
</evidence>
<organism evidence="3 4">
    <name type="scientific">Microbacterium gilvum</name>
    <dbReference type="NCBI Taxonomy" id="1336204"/>
    <lineage>
        <taxon>Bacteria</taxon>
        <taxon>Bacillati</taxon>
        <taxon>Actinomycetota</taxon>
        <taxon>Actinomycetes</taxon>
        <taxon>Micrococcales</taxon>
        <taxon>Microbacteriaceae</taxon>
        <taxon>Microbacterium</taxon>
    </lineage>
</organism>
<keyword evidence="2" id="KW-0472">Membrane</keyword>
<keyword evidence="4" id="KW-1185">Reference proteome</keyword>
<proteinExistence type="predicted"/>
<comment type="caution">
    <text evidence="3">The sequence shown here is derived from an EMBL/GenBank/DDBJ whole genome shotgun (WGS) entry which is preliminary data.</text>
</comment>
<reference evidence="4" key="1">
    <citation type="journal article" date="2019" name="Int. J. Syst. Evol. Microbiol.">
        <title>The Global Catalogue of Microorganisms (GCM) 10K type strain sequencing project: providing services to taxonomists for standard genome sequencing and annotation.</title>
        <authorList>
            <consortium name="The Broad Institute Genomics Platform"/>
            <consortium name="The Broad Institute Genome Sequencing Center for Infectious Disease"/>
            <person name="Wu L."/>
            <person name="Ma J."/>
        </authorList>
    </citation>
    <scope>NUCLEOTIDE SEQUENCE [LARGE SCALE GENOMIC DNA]</scope>
    <source>
        <strain evidence="4">JCM 18537</strain>
    </source>
</reference>
<feature type="transmembrane region" description="Helical" evidence="2">
    <location>
        <begin position="33"/>
        <end position="53"/>
    </location>
</feature>
<accession>A0ABP9ALX2</accession>
<feature type="transmembrane region" description="Helical" evidence="2">
    <location>
        <begin position="74"/>
        <end position="95"/>
    </location>
</feature>
<dbReference type="EMBL" id="BAABKO010000005">
    <property type="protein sequence ID" value="GAA4781832.1"/>
    <property type="molecule type" value="Genomic_DNA"/>
</dbReference>
<sequence length="182" mass="20712">MKTWLIRFACLYLFDVLVLSLVGWFVGSVRVGWAAWWAALVLALATIWLKPLLARLFRGAASSVARRAQIGEKLVQYLASFAVQLVIWLLVVWLSDVSVRGWFWGYVLPPLYLLVAWVVYDLVDDRLERRATRLYDGTRARIAGRSSGKEKPTVPPAAAEQPGRRELKDGLTDEQRRLLDDL</sequence>
<name>A0ABP9ALX2_9MICO</name>
<feature type="transmembrane region" description="Helical" evidence="2">
    <location>
        <begin position="5"/>
        <end position="27"/>
    </location>
</feature>
<evidence type="ECO:0000313" key="3">
    <source>
        <dbReference type="EMBL" id="GAA4781832.1"/>
    </source>
</evidence>
<protein>
    <submittedName>
        <fullName evidence="3">Uncharacterized protein</fullName>
    </submittedName>
</protein>
<keyword evidence="2" id="KW-1133">Transmembrane helix</keyword>
<feature type="transmembrane region" description="Helical" evidence="2">
    <location>
        <begin position="101"/>
        <end position="123"/>
    </location>
</feature>
<feature type="region of interest" description="Disordered" evidence="1">
    <location>
        <begin position="144"/>
        <end position="166"/>
    </location>
</feature>
<dbReference type="RefSeq" id="WP_345440573.1">
    <property type="nucleotide sequence ID" value="NZ_BAABKO010000005.1"/>
</dbReference>
<evidence type="ECO:0000313" key="4">
    <source>
        <dbReference type="Proteomes" id="UP001501645"/>
    </source>
</evidence>
<evidence type="ECO:0000256" key="2">
    <source>
        <dbReference type="SAM" id="Phobius"/>
    </source>
</evidence>
<dbReference type="Proteomes" id="UP001501645">
    <property type="component" value="Unassembled WGS sequence"/>
</dbReference>
<keyword evidence="2" id="KW-0812">Transmembrane</keyword>